<gene>
    <name evidence="1" type="ORF">DI586_00165</name>
</gene>
<dbReference type="Proteomes" id="UP000249739">
    <property type="component" value="Unassembled WGS sequence"/>
</dbReference>
<sequence length="203" mass="23005">MFQDSYVKLDKAQTKDLVEKLKSDFDGSQFDPASTVIMARELPFYKNSKFFDIADHKNMPPARRFVVMLGDQATILDFTNAPIYGLNENAPVALNEKTVIDYARFFFSFVRGRHGRFIIIESVDDIQWREEPPPAARKAIGKMVAPIQLESTENGVYRLGIHMMFKDSLFKSIVDIAPGGQVKILEETLLIEDIPVVDDTLGQ</sequence>
<protein>
    <submittedName>
        <fullName evidence="1">Uncharacterized protein</fullName>
    </submittedName>
</protein>
<reference evidence="1 2" key="1">
    <citation type="submission" date="2017-08" db="EMBL/GenBank/DDBJ databases">
        <title>Infants hospitalized years apart are colonized by the same room-sourced microbial strains.</title>
        <authorList>
            <person name="Brooks B."/>
            <person name="Olm M.R."/>
            <person name="Firek B.A."/>
            <person name="Baker R."/>
            <person name="Thomas B.C."/>
            <person name="Morowitz M.J."/>
            <person name="Banfield J.F."/>
        </authorList>
    </citation>
    <scope>NUCLEOTIDE SEQUENCE [LARGE SCALE GENOMIC DNA]</scope>
    <source>
        <strain evidence="1">S2_006_000_R2_64</strain>
    </source>
</reference>
<dbReference type="AlphaFoldDB" id="A0A2W5FSR2"/>
<evidence type="ECO:0000313" key="1">
    <source>
        <dbReference type="EMBL" id="PZP57484.1"/>
    </source>
</evidence>
<dbReference type="EMBL" id="QFOT01000001">
    <property type="protein sequence ID" value="PZP57484.1"/>
    <property type="molecule type" value="Genomic_DNA"/>
</dbReference>
<name>A0A2W5FSR2_9BACT</name>
<evidence type="ECO:0000313" key="2">
    <source>
        <dbReference type="Proteomes" id="UP000249739"/>
    </source>
</evidence>
<accession>A0A2W5FSR2</accession>
<organism evidence="1 2">
    <name type="scientific">Micavibrio aeruginosavorus</name>
    <dbReference type="NCBI Taxonomy" id="349221"/>
    <lineage>
        <taxon>Bacteria</taxon>
        <taxon>Pseudomonadati</taxon>
        <taxon>Bdellovibrionota</taxon>
        <taxon>Bdellovibrionia</taxon>
        <taxon>Bdellovibrionales</taxon>
        <taxon>Pseudobdellovibrionaceae</taxon>
        <taxon>Micavibrio</taxon>
    </lineage>
</organism>
<proteinExistence type="predicted"/>
<comment type="caution">
    <text evidence="1">The sequence shown here is derived from an EMBL/GenBank/DDBJ whole genome shotgun (WGS) entry which is preliminary data.</text>
</comment>